<organism evidence="2 3">
    <name type="scientific">Brassica napus</name>
    <name type="common">Rape</name>
    <dbReference type="NCBI Taxonomy" id="3708"/>
    <lineage>
        <taxon>Eukaryota</taxon>
        <taxon>Viridiplantae</taxon>
        <taxon>Streptophyta</taxon>
        <taxon>Embryophyta</taxon>
        <taxon>Tracheophyta</taxon>
        <taxon>Spermatophyta</taxon>
        <taxon>Magnoliopsida</taxon>
        <taxon>eudicotyledons</taxon>
        <taxon>Gunneridae</taxon>
        <taxon>Pentapetalae</taxon>
        <taxon>rosids</taxon>
        <taxon>malvids</taxon>
        <taxon>Brassicales</taxon>
        <taxon>Brassicaceae</taxon>
        <taxon>Brassiceae</taxon>
        <taxon>Brassica</taxon>
    </lineage>
</organism>
<accession>A0A078GY75</accession>
<name>A0A078GY75_BRANA</name>
<dbReference type="OMA" id="ESKWRAP"/>
<feature type="region of interest" description="Disordered" evidence="1">
    <location>
        <begin position="1"/>
        <end position="56"/>
    </location>
</feature>
<dbReference type="Gramene" id="CDY30064">
    <property type="protein sequence ID" value="CDY30064"/>
    <property type="gene ID" value="GSBRNA2T00044615001"/>
</dbReference>
<gene>
    <name evidence="2" type="primary">BnaC05g09560D</name>
    <name evidence="2" type="ORF">GSBRNA2T00044615001</name>
</gene>
<feature type="compositionally biased region" description="Basic and acidic residues" evidence="1">
    <location>
        <begin position="13"/>
        <end position="35"/>
    </location>
</feature>
<evidence type="ECO:0000256" key="1">
    <source>
        <dbReference type="SAM" id="MobiDB-lite"/>
    </source>
</evidence>
<dbReference type="PaxDb" id="3708-A0A078GY75"/>
<evidence type="ECO:0000313" key="3">
    <source>
        <dbReference type="Proteomes" id="UP000028999"/>
    </source>
</evidence>
<feature type="compositionally biased region" description="Polar residues" evidence="1">
    <location>
        <begin position="1"/>
        <end position="11"/>
    </location>
</feature>
<sequence length="97" mass="11662">METNLNRNFQNPLKEKEQPAEKTKRLSKHWDDHSLTRRPRRPRNRLTQPALPDDDLIQNRTPVTVFERFALVINETKQSYRSSTRFMVEESKWRAPS</sequence>
<dbReference type="SMR" id="A0A078GY75"/>
<proteinExistence type="predicted"/>
<dbReference type="Proteomes" id="UP000028999">
    <property type="component" value="Unassembled WGS sequence"/>
</dbReference>
<protein>
    <submittedName>
        <fullName evidence="2">BnaC05g09560D protein</fullName>
    </submittedName>
</protein>
<evidence type="ECO:0000313" key="2">
    <source>
        <dbReference type="EMBL" id="CDY30064.1"/>
    </source>
</evidence>
<reference evidence="2 3" key="1">
    <citation type="journal article" date="2014" name="Science">
        <title>Plant genetics. Early allopolyploid evolution in the post-Neolithic Brassica napus oilseed genome.</title>
        <authorList>
            <person name="Chalhoub B."/>
            <person name="Denoeud F."/>
            <person name="Liu S."/>
            <person name="Parkin I.A."/>
            <person name="Tang H."/>
            <person name="Wang X."/>
            <person name="Chiquet J."/>
            <person name="Belcram H."/>
            <person name="Tong C."/>
            <person name="Samans B."/>
            <person name="Correa M."/>
            <person name="Da Silva C."/>
            <person name="Just J."/>
            <person name="Falentin C."/>
            <person name="Koh C.S."/>
            <person name="Le Clainche I."/>
            <person name="Bernard M."/>
            <person name="Bento P."/>
            <person name="Noel B."/>
            <person name="Labadie K."/>
            <person name="Alberti A."/>
            <person name="Charles M."/>
            <person name="Arnaud D."/>
            <person name="Guo H."/>
            <person name="Daviaud C."/>
            <person name="Alamery S."/>
            <person name="Jabbari K."/>
            <person name="Zhao M."/>
            <person name="Edger P.P."/>
            <person name="Chelaifa H."/>
            <person name="Tack D."/>
            <person name="Lassalle G."/>
            <person name="Mestiri I."/>
            <person name="Schnel N."/>
            <person name="Le Paslier M.C."/>
            <person name="Fan G."/>
            <person name="Renault V."/>
            <person name="Bayer P.E."/>
            <person name="Golicz A.A."/>
            <person name="Manoli S."/>
            <person name="Lee T.H."/>
            <person name="Thi V.H."/>
            <person name="Chalabi S."/>
            <person name="Hu Q."/>
            <person name="Fan C."/>
            <person name="Tollenaere R."/>
            <person name="Lu Y."/>
            <person name="Battail C."/>
            <person name="Shen J."/>
            <person name="Sidebottom C.H."/>
            <person name="Wang X."/>
            <person name="Canaguier A."/>
            <person name="Chauveau A."/>
            <person name="Berard A."/>
            <person name="Deniot G."/>
            <person name="Guan M."/>
            <person name="Liu Z."/>
            <person name="Sun F."/>
            <person name="Lim Y.P."/>
            <person name="Lyons E."/>
            <person name="Town C.D."/>
            <person name="Bancroft I."/>
            <person name="Wang X."/>
            <person name="Meng J."/>
            <person name="Ma J."/>
            <person name="Pires J.C."/>
            <person name="King G.J."/>
            <person name="Brunel D."/>
            <person name="Delourme R."/>
            <person name="Renard M."/>
            <person name="Aury J.M."/>
            <person name="Adams K.L."/>
            <person name="Batley J."/>
            <person name="Snowdon R.J."/>
            <person name="Tost J."/>
            <person name="Edwards D."/>
            <person name="Zhou Y."/>
            <person name="Hua W."/>
            <person name="Sharpe A.G."/>
            <person name="Paterson A.H."/>
            <person name="Guan C."/>
            <person name="Wincker P."/>
        </authorList>
    </citation>
    <scope>NUCLEOTIDE SEQUENCE [LARGE SCALE GENOMIC DNA]</scope>
    <source>
        <strain evidence="3">cv. Darmor-bzh</strain>
    </source>
</reference>
<dbReference type="AlphaFoldDB" id="A0A078GY75"/>
<dbReference type="EMBL" id="LK032248">
    <property type="protein sequence ID" value="CDY30064.1"/>
    <property type="molecule type" value="Genomic_DNA"/>
</dbReference>
<keyword evidence="3" id="KW-1185">Reference proteome</keyword>